<dbReference type="InterPro" id="IPR036388">
    <property type="entry name" value="WH-like_DNA-bd_sf"/>
</dbReference>
<dbReference type="InterPro" id="IPR007624">
    <property type="entry name" value="RNA_pol_sigma70_r3"/>
</dbReference>
<keyword evidence="3" id="KW-0238">DNA-binding</keyword>
<dbReference type="Gene3D" id="1.20.120.1810">
    <property type="match status" value="1"/>
</dbReference>
<dbReference type="InterPro" id="IPR014284">
    <property type="entry name" value="RNA_pol_sigma-70_dom"/>
</dbReference>
<keyword evidence="2" id="KW-0731">Sigma factor</keyword>
<dbReference type="SUPFAM" id="SSF88946">
    <property type="entry name" value="Sigma2 domain of RNA polymerase sigma factors"/>
    <property type="match status" value="1"/>
</dbReference>
<evidence type="ECO:0000256" key="3">
    <source>
        <dbReference type="ARBA" id="ARBA00023125"/>
    </source>
</evidence>
<gene>
    <name evidence="6" type="ORF">UT28_C0001G1005</name>
</gene>
<dbReference type="PATRIC" id="fig|1618337.4.peg.994"/>
<dbReference type="Pfam" id="PF04545">
    <property type="entry name" value="Sigma70_r4"/>
    <property type="match status" value="1"/>
</dbReference>
<keyword evidence="1" id="KW-0805">Transcription regulation</keyword>
<dbReference type="GO" id="GO:0003677">
    <property type="term" value="F:DNA binding"/>
    <property type="evidence" value="ECO:0007669"/>
    <property type="project" value="UniProtKB-KW"/>
</dbReference>
<dbReference type="InterPro" id="IPR007630">
    <property type="entry name" value="RNA_pol_sigma70_r4"/>
</dbReference>
<dbReference type="Proteomes" id="UP000035648">
    <property type="component" value="Chromosome"/>
</dbReference>
<dbReference type="PANTHER" id="PTHR30385:SF4">
    <property type="entry name" value="RNA POLYMERASE SIGMA-E FACTOR"/>
    <property type="match status" value="1"/>
</dbReference>
<dbReference type="AlphaFoldDB" id="A0A0G4B4P0"/>
<dbReference type="InterPro" id="IPR000943">
    <property type="entry name" value="RNA_pol_sigma70"/>
</dbReference>
<dbReference type="PRINTS" id="PR00046">
    <property type="entry name" value="SIGMA70FCT"/>
</dbReference>
<evidence type="ECO:0000256" key="4">
    <source>
        <dbReference type="ARBA" id="ARBA00023163"/>
    </source>
</evidence>
<dbReference type="Pfam" id="PF04539">
    <property type="entry name" value="Sigma70_r3"/>
    <property type="match status" value="1"/>
</dbReference>
<evidence type="ECO:0000256" key="1">
    <source>
        <dbReference type="ARBA" id="ARBA00023015"/>
    </source>
</evidence>
<evidence type="ECO:0000313" key="6">
    <source>
        <dbReference type="EMBL" id="AKM82779.1"/>
    </source>
</evidence>
<sequence length="408" mass="45633">MRKANRCLQDRKEEEQRLLRSYAQNRDQRTRDRLVLMHQSLVRFLAGKFANRGEPLDDLIQVGMIGLIHAVDRYDSERGTVFSTFATPTIVGEIRRHFRDKKWSLKVPRRLKELNWACNKVSENLSQSLGRAPTVEEVSEAVGASEEDTLAAMEMGNAYETVSLDTALGSDGESTALTLAEFMGELDPGIANQDNYGDLFHSIECLDERQKSIIYLRFFEDKPQAEVAEILSISQMHVSRLQDKALKRLKELLDDSDHEVVRSTDIPVKPEGRVGKVVESTEIREIPVLRAKSLTLLAHIYQLTASSEVVLLAISRAANACKMRPDDVTGSLEILIEKDLVIHHGGYNVSRGPVTTVEFDDSKVSVLAIVGIGTVEKHKPINMAECSPVHSRRWIKSGVVSATKRCNG</sequence>
<dbReference type="GO" id="GO:0016987">
    <property type="term" value="F:sigma factor activity"/>
    <property type="evidence" value="ECO:0007669"/>
    <property type="project" value="UniProtKB-KW"/>
</dbReference>
<protein>
    <submittedName>
        <fullName evidence="6">Sigma-B/F/G subfamily RNA polymerase sigma-28 factor, RNA polymerase sigma-B factor</fullName>
    </submittedName>
</protein>
<dbReference type="EMBL" id="CP011213">
    <property type="protein sequence ID" value="AKM82779.1"/>
    <property type="molecule type" value="Genomic_DNA"/>
</dbReference>
<evidence type="ECO:0000259" key="5">
    <source>
        <dbReference type="PROSITE" id="PS00715"/>
    </source>
</evidence>
<dbReference type="NCBIfam" id="TIGR02937">
    <property type="entry name" value="sigma70-ECF"/>
    <property type="match status" value="1"/>
</dbReference>
<dbReference type="Pfam" id="PF04542">
    <property type="entry name" value="Sigma70_r2"/>
    <property type="match status" value="1"/>
</dbReference>
<dbReference type="PROSITE" id="PS00715">
    <property type="entry name" value="SIGMA70_1"/>
    <property type="match status" value="1"/>
</dbReference>
<organism evidence="6 7">
    <name type="scientific">Berkelbacteria bacterium GW2011_GWE1_39_12</name>
    <dbReference type="NCBI Taxonomy" id="1618337"/>
    <lineage>
        <taxon>Bacteria</taxon>
        <taxon>Candidatus Berkelbacteria</taxon>
    </lineage>
</organism>
<dbReference type="InterPro" id="IPR007627">
    <property type="entry name" value="RNA_pol_sigma70_r2"/>
</dbReference>
<dbReference type="NCBIfam" id="TIGR02980">
    <property type="entry name" value="SigBFG"/>
    <property type="match status" value="1"/>
</dbReference>
<keyword evidence="4" id="KW-0804">Transcription</keyword>
<evidence type="ECO:0000256" key="2">
    <source>
        <dbReference type="ARBA" id="ARBA00023082"/>
    </source>
</evidence>
<dbReference type="CDD" id="cd06171">
    <property type="entry name" value="Sigma70_r4"/>
    <property type="match status" value="1"/>
</dbReference>
<dbReference type="GO" id="GO:0006352">
    <property type="term" value="P:DNA-templated transcription initiation"/>
    <property type="evidence" value="ECO:0007669"/>
    <property type="project" value="InterPro"/>
</dbReference>
<evidence type="ECO:0000313" key="7">
    <source>
        <dbReference type="Proteomes" id="UP000035648"/>
    </source>
</evidence>
<name>A0A0G4B4P0_9BACT</name>
<dbReference type="PANTHER" id="PTHR30385">
    <property type="entry name" value="SIGMA FACTOR F FLAGELLAR"/>
    <property type="match status" value="1"/>
</dbReference>
<dbReference type="InterPro" id="IPR013325">
    <property type="entry name" value="RNA_pol_sigma_r2"/>
</dbReference>
<dbReference type="InterPro" id="IPR014322">
    <property type="entry name" value="RNA_pol_sigma-B/F/G"/>
</dbReference>
<accession>A0A0G4B4P0</accession>
<reference evidence="6 7" key="1">
    <citation type="journal article" date="2015" name="Nature">
        <title>rRNA introns, odd ribosomes, and small enigmatic genomes across a large radiation of phyla.</title>
        <authorList>
            <person name="Brown C.T."/>
            <person name="Hug L.A."/>
            <person name="Thomas B.C."/>
            <person name="Sharon I."/>
            <person name="Castelle C.J."/>
            <person name="Singh A."/>
            <person name="Wilkins M.J."/>
            <person name="Williams K.H."/>
            <person name="Banfield J.F."/>
        </authorList>
    </citation>
    <scope>NUCLEOTIDE SEQUENCE [LARGE SCALE GENOMIC DNA]</scope>
</reference>
<feature type="domain" description="RNA polymerase sigma-70" evidence="5">
    <location>
        <begin position="58"/>
        <end position="71"/>
    </location>
</feature>
<dbReference type="SUPFAM" id="SSF88659">
    <property type="entry name" value="Sigma3 and sigma4 domains of RNA polymerase sigma factors"/>
    <property type="match status" value="2"/>
</dbReference>
<dbReference type="KEGG" id="bbgw:UT28_C0001G1005"/>
<dbReference type="InterPro" id="IPR013324">
    <property type="entry name" value="RNA_pol_sigma_r3/r4-like"/>
</dbReference>
<dbReference type="STRING" id="1618337.UT28_C0001G1005"/>
<proteinExistence type="predicted"/>
<dbReference type="Gene3D" id="1.10.10.10">
    <property type="entry name" value="Winged helix-like DNA-binding domain superfamily/Winged helix DNA-binding domain"/>
    <property type="match status" value="2"/>
</dbReference>